<feature type="region of interest" description="Disordered" evidence="1">
    <location>
        <begin position="298"/>
        <end position="337"/>
    </location>
</feature>
<feature type="region of interest" description="Disordered" evidence="1">
    <location>
        <begin position="24"/>
        <end position="55"/>
    </location>
</feature>
<evidence type="ECO:0000313" key="2">
    <source>
        <dbReference type="EMBL" id="CDS05914.1"/>
    </source>
</evidence>
<reference evidence="2" key="1">
    <citation type="journal article" date="2014" name="Genome Announc.">
        <title>De novo whole-genome sequence and genome annotation of Lichtheimia ramosa.</title>
        <authorList>
            <person name="Linde J."/>
            <person name="Schwartze V."/>
            <person name="Binder U."/>
            <person name="Lass-Florl C."/>
            <person name="Voigt K."/>
            <person name="Horn F."/>
        </authorList>
    </citation>
    <scope>NUCLEOTIDE SEQUENCE</scope>
    <source>
        <strain evidence="2">JMRC FSU:6197</strain>
    </source>
</reference>
<accession>A0A077WFK3</accession>
<dbReference type="AlphaFoldDB" id="A0A077WFK3"/>
<sequence>MSLMMHPQVADAVPDSSPAVVSFNKPLLSPPLRSNTTSCSNSSNTSTSSTASSSTSSTNKLILDYLLYLSIQSRLKQAEVELADDNTEATEKRWIEAASRAEKDKRAVESVVAGVLSGGNAPFNDLDQRLHLCQLANLVFGRFNNMSSSCSSEHVITQHNTSTSTHRRARRNNNHAQEQINTGVFSNTIQTPFCRRHRRQDCPSQQCKSACASSTPGLTDAIPVFLKASADLLRLTLDNTSEDAVPMVFAGQRVMGGGMPPRWYDLFLELLTQAAIESYMCDGQSGLEPIHEIFSFGDVEDEDEPDQEEEEEEEDGDEEEEAEEEEAEEEDDEEDEWGVSAADHHLLFPKTRTMFLFKTQRREREKEFLMVEGDDLTQHFIKLAQRYPLEAFEKSMNEFIQMTLSSTEKPALSEQGTTSTEANALPQIYKYLGDGSLLMPELPEEDGNSSTANTMTVEQQHGQKRRASLDEEQDLPDPKRSR</sequence>
<dbReference type="EMBL" id="LK023318">
    <property type="protein sequence ID" value="CDS05914.1"/>
    <property type="molecule type" value="Genomic_DNA"/>
</dbReference>
<gene>
    <name evidence="2" type="ORF">LRAMOSA08442</name>
</gene>
<name>A0A077WFK3_9FUNG</name>
<feature type="compositionally biased region" description="Polar residues" evidence="1">
    <location>
        <begin position="448"/>
        <end position="460"/>
    </location>
</feature>
<evidence type="ECO:0000256" key="1">
    <source>
        <dbReference type="SAM" id="MobiDB-lite"/>
    </source>
</evidence>
<proteinExistence type="predicted"/>
<feature type="region of interest" description="Disordered" evidence="1">
    <location>
        <begin position="437"/>
        <end position="482"/>
    </location>
</feature>
<protein>
    <submittedName>
        <fullName evidence="2">Uncharacterized protein</fullName>
    </submittedName>
</protein>
<organism evidence="2">
    <name type="scientific">Lichtheimia ramosa</name>
    <dbReference type="NCBI Taxonomy" id="688394"/>
    <lineage>
        <taxon>Eukaryota</taxon>
        <taxon>Fungi</taxon>
        <taxon>Fungi incertae sedis</taxon>
        <taxon>Mucoromycota</taxon>
        <taxon>Mucoromycotina</taxon>
        <taxon>Mucoromycetes</taxon>
        <taxon>Mucorales</taxon>
        <taxon>Lichtheimiaceae</taxon>
        <taxon>Lichtheimia</taxon>
    </lineage>
</organism>
<dbReference type="OrthoDB" id="2275774at2759"/>
<feature type="compositionally biased region" description="Low complexity" evidence="1">
    <location>
        <begin position="34"/>
        <end position="55"/>
    </location>
</feature>